<reference evidence="2 3" key="1">
    <citation type="submission" date="2020-04" db="EMBL/GenBank/DDBJ databases">
        <title>Azohydromonas sp. isolated from soil.</title>
        <authorList>
            <person name="Dahal R.H."/>
        </authorList>
    </citation>
    <scope>NUCLEOTIDE SEQUENCE [LARGE SCALE GENOMIC DNA]</scope>
    <source>
        <strain evidence="2 3">G-1-1-14</strain>
    </source>
</reference>
<protein>
    <submittedName>
        <fullName evidence="2">Uncharacterized protein</fullName>
    </submittedName>
</protein>
<keyword evidence="3" id="KW-1185">Reference proteome</keyword>
<evidence type="ECO:0000313" key="2">
    <source>
        <dbReference type="EMBL" id="NML15743.1"/>
    </source>
</evidence>
<proteinExistence type="predicted"/>
<keyword evidence="1" id="KW-0732">Signal</keyword>
<accession>A0A848FBP9</accession>
<sequence length="217" mass="23349">MGCKTFSKLAAVSVVLCASASAHSQKMLLPDPNVSQVTTHVFSGSWQEERAGTVYHLVLRVRSDIFLHDPTQNTTSIKLQEFYSNESSGAYGSRSAWNCIVEGAFLAMKTDSANFSATVDFNKCGIFGGEQYDPVTNTSTPWSFPASFSVELKVVEPTISFQSMVVSVARDQISGAQSKSNCQTASKEGGVGTILVDAVVKPINQGGQFIRSLCKNI</sequence>
<comment type="caution">
    <text evidence="2">The sequence shown here is derived from an EMBL/GenBank/DDBJ whole genome shotgun (WGS) entry which is preliminary data.</text>
</comment>
<dbReference type="AlphaFoldDB" id="A0A848FBP9"/>
<dbReference type="RefSeq" id="WP_169160650.1">
    <property type="nucleotide sequence ID" value="NZ_JABBFW010000007.1"/>
</dbReference>
<evidence type="ECO:0000256" key="1">
    <source>
        <dbReference type="SAM" id="SignalP"/>
    </source>
</evidence>
<organism evidence="2 3">
    <name type="scientific">Azohydromonas caseinilytica</name>
    <dbReference type="NCBI Taxonomy" id="2728836"/>
    <lineage>
        <taxon>Bacteria</taxon>
        <taxon>Pseudomonadati</taxon>
        <taxon>Pseudomonadota</taxon>
        <taxon>Betaproteobacteria</taxon>
        <taxon>Burkholderiales</taxon>
        <taxon>Sphaerotilaceae</taxon>
        <taxon>Azohydromonas</taxon>
    </lineage>
</organism>
<feature type="signal peptide" evidence="1">
    <location>
        <begin position="1"/>
        <end position="24"/>
    </location>
</feature>
<gene>
    <name evidence="2" type="ORF">HHL10_12255</name>
</gene>
<dbReference type="EMBL" id="JABBFW010000007">
    <property type="protein sequence ID" value="NML15743.1"/>
    <property type="molecule type" value="Genomic_DNA"/>
</dbReference>
<name>A0A848FBP9_9BURK</name>
<feature type="chain" id="PRO_5033055282" evidence="1">
    <location>
        <begin position="25"/>
        <end position="217"/>
    </location>
</feature>
<dbReference type="Proteomes" id="UP000574067">
    <property type="component" value="Unassembled WGS sequence"/>
</dbReference>
<evidence type="ECO:0000313" key="3">
    <source>
        <dbReference type="Proteomes" id="UP000574067"/>
    </source>
</evidence>